<sequence length="121" mass="13341">MKLKVIIFSITLLGISSCSTNTLDDVMEPVQETPELTTFQDVKSIFENNCLQCHSNPPQNGAPMPLVTFENVRDAVISRGLLDRISRNEGESGLMPLGGPRLPQTTINLIVSWEEDGLLEN</sequence>
<reference evidence="2" key="1">
    <citation type="submission" date="2021-07" db="EMBL/GenBank/DDBJ databases">
        <title>Aureisphaera sp. CAU 1614 isolated from sea sediment.</title>
        <authorList>
            <person name="Kim W."/>
        </authorList>
    </citation>
    <scope>NUCLEOTIDE SEQUENCE</scope>
    <source>
        <strain evidence="2">CAU 1614</strain>
    </source>
</reference>
<keyword evidence="1" id="KW-0732">Signal</keyword>
<evidence type="ECO:0008006" key="4">
    <source>
        <dbReference type="Google" id="ProtNLM"/>
    </source>
</evidence>
<evidence type="ECO:0000313" key="2">
    <source>
        <dbReference type="EMBL" id="MBW2938117.1"/>
    </source>
</evidence>
<dbReference type="Proteomes" id="UP001138686">
    <property type="component" value="Unassembled WGS sequence"/>
</dbReference>
<dbReference type="RefSeq" id="WP_219052574.1">
    <property type="nucleotide sequence ID" value="NZ_JAHWDP010000003.1"/>
</dbReference>
<accession>A0A9X1JZ22</accession>
<evidence type="ECO:0000256" key="1">
    <source>
        <dbReference type="SAM" id="SignalP"/>
    </source>
</evidence>
<evidence type="ECO:0000313" key="3">
    <source>
        <dbReference type="Proteomes" id="UP001138686"/>
    </source>
</evidence>
<organism evidence="2 3">
    <name type="scientific">Halomarinibacterium sedimenti</name>
    <dbReference type="NCBI Taxonomy" id="2857106"/>
    <lineage>
        <taxon>Bacteria</taxon>
        <taxon>Pseudomonadati</taxon>
        <taxon>Bacteroidota</taxon>
        <taxon>Flavobacteriia</taxon>
        <taxon>Flavobacteriales</taxon>
        <taxon>Flavobacteriaceae</taxon>
        <taxon>Halomarinibacterium</taxon>
    </lineage>
</organism>
<name>A0A9X1JZ22_9FLAO</name>
<protein>
    <recommendedName>
        <fullName evidence="4">Cytochrome c domain-containing protein</fullName>
    </recommendedName>
</protein>
<dbReference type="AlphaFoldDB" id="A0A9X1JZ22"/>
<feature type="signal peptide" evidence="1">
    <location>
        <begin position="1"/>
        <end position="20"/>
    </location>
</feature>
<comment type="caution">
    <text evidence="2">The sequence shown here is derived from an EMBL/GenBank/DDBJ whole genome shotgun (WGS) entry which is preliminary data.</text>
</comment>
<gene>
    <name evidence="2" type="ORF">KXJ69_08360</name>
</gene>
<proteinExistence type="predicted"/>
<dbReference type="PROSITE" id="PS51257">
    <property type="entry name" value="PROKAR_LIPOPROTEIN"/>
    <property type="match status" value="1"/>
</dbReference>
<keyword evidence="3" id="KW-1185">Reference proteome</keyword>
<feature type="chain" id="PRO_5040726851" description="Cytochrome c domain-containing protein" evidence="1">
    <location>
        <begin position="21"/>
        <end position="121"/>
    </location>
</feature>
<dbReference type="EMBL" id="JAHWDP010000003">
    <property type="protein sequence ID" value="MBW2938117.1"/>
    <property type="molecule type" value="Genomic_DNA"/>
</dbReference>